<dbReference type="Proteomes" id="UP000194577">
    <property type="component" value="Unassembled WGS sequence"/>
</dbReference>
<sequence>MMSKPSFFDKPIYVVLEDGMVDVPCACCGDHQSVPVDRLVQVVTRGRVCCDSCLVANHEGRLHLHVDAANGLVWFEVEPSSGVVFVKKDTAVVEQAEDGVDLGSVALVDPQLDLLLKPSGGRRDLGGEVAVVDEGDVGVPPAVGDVSDPLSDNAVVVEEPLTFTAGTHDDGQVAGGFDAEPHGNVVNQNLDVAEDSGVHVVSSSVGSAVGSRADGVSGAEPTEEAPAPGREKKATSSVSGDGDEATEEVHPAAGRPDSCRPCGAGCGAGLASRSCAGPAHPTPTTGEDAVVVLDAAPFTVRLVRDDGDVFANVEADNDAMTDPRELARILRGLADRLDG</sequence>
<organism evidence="2 3">
    <name type="scientific">Actinomyces ruminis</name>
    <dbReference type="NCBI Taxonomy" id="1937003"/>
    <lineage>
        <taxon>Bacteria</taxon>
        <taxon>Bacillati</taxon>
        <taxon>Actinomycetota</taxon>
        <taxon>Actinomycetes</taxon>
        <taxon>Actinomycetales</taxon>
        <taxon>Actinomycetaceae</taxon>
        <taxon>Actinomyces</taxon>
    </lineage>
</organism>
<evidence type="ECO:0000313" key="3">
    <source>
        <dbReference type="Proteomes" id="UP000194577"/>
    </source>
</evidence>
<keyword evidence="3" id="KW-1185">Reference proteome</keyword>
<feature type="region of interest" description="Disordered" evidence="1">
    <location>
        <begin position="203"/>
        <end position="259"/>
    </location>
</feature>
<name>A0ABX4MAW8_9ACTO</name>
<reference evidence="2 3" key="1">
    <citation type="submission" date="2017-10" db="EMBL/GenBank/DDBJ databases">
        <title>Draft genome sequence of cellulolytic Actinomyces sp CtC72 isolated from cattle rumen fluid.</title>
        <authorList>
            <person name="Joshi A.J."/>
            <person name="Vasudevan G."/>
            <person name="Lanjekar V.B."/>
            <person name="Hivarkar S."/>
            <person name="Engineer A."/>
            <person name="Pore S.D."/>
            <person name="Dhakephalkar P.K."/>
            <person name="Dagar S."/>
        </authorList>
    </citation>
    <scope>NUCLEOTIDE SEQUENCE [LARGE SCALE GENOMIC DNA]</scope>
    <source>
        <strain evidence="3">CtC72</strain>
    </source>
</reference>
<dbReference type="EMBL" id="MTPX02000042">
    <property type="protein sequence ID" value="PHP52568.1"/>
    <property type="molecule type" value="Genomic_DNA"/>
</dbReference>
<evidence type="ECO:0000313" key="2">
    <source>
        <dbReference type="EMBL" id="PHP52568.1"/>
    </source>
</evidence>
<protein>
    <submittedName>
        <fullName evidence="2">Uncharacterized protein</fullName>
    </submittedName>
</protein>
<accession>A0ABX4MAW8</accession>
<comment type="caution">
    <text evidence="2">The sequence shown here is derived from an EMBL/GenBank/DDBJ whole genome shotgun (WGS) entry which is preliminary data.</text>
</comment>
<evidence type="ECO:0000256" key="1">
    <source>
        <dbReference type="SAM" id="MobiDB-lite"/>
    </source>
</evidence>
<gene>
    <name evidence="2" type="ORF">BW737_008780</name>
</gene>
<proteinExistence type="predicted"/>
<feature type="compositionally biased region" description="Low complexity" evidence="1">
    <location>
        <begin position="203"/>
        <end position="219"/>
    </location>
</feature>